<name>A0AA96WG43_9CYAN</name>
<protein>
    <submittedName>
        <fullName evidence="2">Uncharacterized protein</fullName>
    </submittedName>
</protein>
<gene>
    <name evidence="2" type="ORF">HJG54_17425</name>
</gene>
<accession>A0AA96WG43</accession>
<reference evidence="2" key="1">
    <citation type="submission" date="2020-05" db="EMBL/GenBank/DDBJ databases">
        <authorList>
            <person name="Zhu T."/>
            <person name="Keshari N."/>
            <person name="Lu X."/>
        </authorList>
    </citation>
    <scope>NUCLEOTIDE SEQUENCE</scope>
    <source>
        <strain evidence="2">NK1-12</strain>
    </source>
</reference>
<feature type="transmembrane region" description="Helical" evidence="1">
    <location>
        <begin position="140"/>
        <end position="158"/>
    </location>
</feature>
<dbReference type="RefSeq" id="WP_316430271.1">
    <property type="nucleotide sequence ID" value="NZ_CP053586.1"/>
</dbReference>
<feature type="transmembrane region" description="Helical" evidence="1">
    <location>
        <begin position="38"/>
        <end position="57"/>
    </location>
</feature>
<keyword evidence="1" id="KW-0472">Membrane</keyword>
<proteinExistence type="predicted"/>
<evidence type="ECO:0000313" key="2">
    <source>
        <dbReference type="EMBL" id="WNZ24460.1"/>
    </source>
</evidence>
<keyword evidence="1" id="KW-0812">Transmembrane</keyword>
<feature type="transmembrane region" description="Helical" evidence="1">
    <location>
        <begin position="116"/>
        <end position="133"/>
    </location>
</feature>
<evidence type="ECO:0000256" key="1">
    <source>
        <dbReference type="SAM" id="Phobius"/>
    </source>
</evidence>
<feature type="transmembrane region" description="Helical" evidence="1">
    <location>
        <begin position="69"/>
        <end position="85"/>
    </location>
</feature>
<organism evidence="2">
    <name type="scientific">Leptolyngbya sp. NK1-12</name>
    <dbReference type="NCBI Taxonomy" id="2547451"/>
    <lineage>
        <taxon>Bacteria</taxon>
        <taxon>Bacillati</taxon>
        <taxon>Cyanobacteriota</taxon>
        <taxon>Cyanophyceae</taxon>
        <taxon>Leptolyngbyales</taxon>
        <taxon>Leptolyngbyaceae</taxon>
        <taxon>Leptolyngbya group</taxon>
        <taxon>Leptolyngbya</taxon>
    </lineage>
</organism>
<dbReference type="AlphaFoldDB" id="A0AA96WG43"/>
<keyword evidence="1" id="KW-1133">Transmembrane helix</keyword>
<sequence>MTVTAWIGQLVGFTIFELVSDPAEISGQSAFIGFFSQIGNLLWCATAAICFFSASIIRAGGSKPADSQTVAFLIFSGLLSAQFLLDDQFRLHERFSRVLYGPDAVVPRAVQNLTELLVFMVYALVFVAFVTVFRKLILHSQPVFLCLAVAFLGLSTIVDQTPETMFGHYELEEGCKLLGIFSWLMYFCQFSAHKIQMVFAPTPKNALLD</sequence>
<dbReference type="EMBL" id="CP053586">
    <property type="protein sequence ID" value="WNZ24460.1"/>
    <property type="molecule type" value="Genomic_DNA"/>
</dbReference>